<name>A0ABV9QKF5_9FIRM</name>
<keyword evidence="6 10" id="KW-1133">Transmembrane helix</keyword>
<evidence type="ECO:0000256" key="5">
    <source>
        <dbReference type="ARBA" id="ARBA00022692"/>
    </source>
</evidence>
<evidence type="ECO:0000256" key="9">
    <source>
        <dbReference type="PIRNR" id="PIRNR016636"/>
    </source>
</evidence>
<keyword evidence="7 9" id="KW-0472">Membrane</keyword>
<dbReference type="EMBL" id="JBHSHL010000017">
    <property type="protein sequence ID" value="MFC4804512.1"/>
    <property type="molecule type" value="Genomic_DNA"/>
</dbReference>
<dbReference type="PANTHER" id="PTHR13285:SF23">
    <property type="entry name" value="TEICHOIC ACID D-ALANYLTRANSFERASE"/>
    <property type="match status" value="1"/>
</dbReference>
<sequence>MLFSSAIFLFWFLPITLIVYFLLPLRSLKNIWLFGVSLFFYAWGEPIFVFVMIASILFNYLMGLGIHYYRSSVKKQRLVLFFMTWINLFVFFVFKYWDFFISNVNTVFQTEFAPLHLGLPIGISFFTFQAMSYVMDVYYDPEHSPVQKNPFRVGLYICLFPQLIAGPIVRYRTVAGEISSRRENLNDISSGIVRFMIGFAKKILIANNMAIISDLIFSQPPQHLSWSFAWLGAVSYTFQIYYDFSAYSDMAIGLGLVFGFHFLENFNHPYIAGSITDFWRRWHISLSTWFRDYVYIPLGGSRKGVGATFRNLFLVWLLTGIWHGASWNFISWGLYYFVFLSLEKFVIGRKRLEKFETSVLARIYVGVVVVCGWVLFRSETLGYALSYLGRMFSFDSSGLSFASTLFYLREYRLFFAGACLFSLPLASFLEGKIKEESLISSALYFGARNIFVAITFYLSVIYLMKGTYNPFIYFNF</sequence>
<feature type="transmembrane region" description="Helical" evidence="10">
    <location>
        <begin position="117"/>
        <end position="139"/>
    </location>
</feature>
<evidence type="ECO:0000313" key="12">
    <source>
        <dbReference type="Proteomes" id="UP001595916"/>
    </source>
</evidence>
<reference evidence="12" key="1">
    <citation type="journal article" date="2019" name="Int. J. Syst. Evol. Microbiol.">
        <title>The Global Catalogue of Microorganisms (GCM) 10K type strain sequencing project: providing services to taxonomists for standard genome sequencing and annotation.</title>
        <authorList>
            <consortium name="The Broad Institute Genomics Platform"/>
            <consortium name="The Broad Institute Genome Sequencing Center for Infectious Disease"/>
            <person name="Wu L."/>
            <person name="Ma J."/>
        </authorList>
    </citation>
    <scope>NUCLEOTIDE SEQUENCE [LARGE SCALE GENOMIC DNA]</scope>
    <source>
        <strain evidence="12">CCUG 46385</strain>
    </source>
</reference>
<evidence type="ECO:0000313" key="11">
    <source>
        <dbReference type="EMBL" id="MFC4804512.1"/>
    </source>
</evidence>
<feature type="transmembrane region" description="Helical" evidence="10">
    <location>
        <begin position="411"/>
        <end position="429"/>
    </location>
</feature>
<comment type="caution">
    <text evidence="11">The sequence shown here is derived from an EMBL/GenBank/DDBJ whole genome shotgun (WGS) entry which is preliminary data.</text>
</comment>
<feature type="transmembrane region" description="Helical" evidence="10">
    <location>
        <begin position="78"/>
        <end position="97"/>
    </location>
</feature>
<keyword evidence="12" id="KW-1185">Reference proteome</keyword>
<feature type="transmembrane region" description="Helical" evidence="10">
    <location>
        <begin position="441"/>
        <end position="464"/>
    </location>
</feature>
<comment type="similarity">
    <text evidence="2 9">Belongs to the membrane-bound acyltransferase family.</text>
</comment>
<proteinExistence type="inferred from homology"/>
<dbReference type="InterPro" id="IPR028362">
    <property type="entry name" value="AlgI"/>
</dbReference>
<evidence type="ECO:0000256" key="7">
    <source>
        <dbReference type="ARBA" id="ARBA00023136"/>
    </source>
</evidence>
<comment type="subcellular location">
    <subcellularLocation>
        <location evidence="1">Cell membrane</location>
        <topology evidence="1">Multi-pass membrane protein</topology>
    </subcellularLocation>
</comment>
<keyword evidence="3 9" id="KW-1003">Cell membrane</keyword>
<organism evidence="11 12">
    <name type="scientific">Filifactor villosus</name>
    <dbReference type="NCBI Taxonomy" id="29374"/>
    <lineage>
        <taxon>Bacteria</taxon>
        <taxon>Bacillati</taxon>
        <taxon>Bacillota</taxon>
        <taxon>Clostridia</taxon>
        <taxon>Peptostreptococcales</taxon>
        <taxon>Filifactoraceae</taxon>
        <taxon>Filifactor</taxon>
    </lineage>
</organism>
<feature type="transmembrane region" description="Helical" evidence="10">
    <location>
        <begin position="7"/>
        <end position="25"/>
    </location>
</feature>
<dbReference type="Pfam" id="PF03062">
    <property type="entry name" value="MBOAT"/>
    <property type="match status" value="1"/>
</dbReference>
<keyword evidence="5 10" id="KW-0812">Transmembrane</keyword>
<feature type="transmembrane region" description="Helical" evidence="10">
    <location>
        <begin position="359"/>
        <end position="376"/>
    </location>
</feature>
<evidence type="ECO:0000256" key="8">
    <source>
        <dbReference type="ARBA" id="ARBA00023315"/>
    </source>
</evidence>
<dbReference type="PIRSF" id="PIRSF500217">
    <property type="entry name" value="AlgI"/>
    <property type="match status" value="1"/>
</dbReference>
<accession>A0ABV9QKF5</accession>
<keyword evidence="8 9" id="KW-0012">Acyltransferase</keyword>
<dbReference type="PIRSF" id="PIRSF016636">
    <property type="entry name" value="AlgI_DltB"/>
    <property type="match status" value="1"/>
</dbReference>
<protein>
    <submittedName>
        <fullName evidence="11">MBOAT family O-acyltransferase</fullName>
    </submittedName>
</protein>
<evidence type="ECO:0000256" key="2">
    <source>
        <dbReference type="ARBA" id="ARBA00010323"/>
    </source>
</evidence>
<feature type="transmembrane region" description="Helical" evidence="10">
    <location>
        <begin position="31"/>
        <end position="58"/>
    </location>
</feature>
<evidence type="ECO:0000256" key="3">
    <source>
        <dbReference type="ARBA" id="ARBA00022475"/>
    </source>
</evidence>
<dbReference type="RefSeq" id="WP_379788022.1">
    <property type="nucleotide sequence ID" value="NZ_JBHSHL010000017.1"/>
</dbReference>
<dbReference type="InterPro" id="IPR024194">
    <property type="entry name" value="Ac/AlaTfrase_AlgI/DltB"/>
</dbReference>
<dbReference type="Proteomes" id="UP001595916">
    <property type="component" value="Unassembled WGS sequence"/>
</dbReference>
<gene>
    <name evidence="11" type="ORF">ACFO4R_05385</name>
</gene>
<dbReference type="PANTHER" id="PTHR13285">
    <property type="entry name" value="ACYLTRANSFERASE"/>
    <property type="match status" value="1"/>
</dbReference>
<evidence type="ECO:0000256" key="1">
    <source>
        <dbReference type="ARBA" id="ARBA00004651"/>
    </source>
</evidence>
<keyword evidence="4 9" id="KW-0808">Transferase</keyword>
<feature type="transmembrane region" description="Helical" evidence="10">
    <location>
        <begin position="313"/>
        <end position="338"/>
    </location>
</feature>
<dbReference type="InterPro" id="IPR051085">
    <property type="entry name" value="MB_O-acyltransferase"/>
</dbReference>
<dbReference type="InterPro" id="IPR004299">
    <property type="entry name" value="MBOAT_fam"/>
</dbReference>
<evidence type="ECO:0000256" key="4">
    <source>
        <dbReference type="ARBA" id="ARBA00022679"/>
    </source>
</evidence>
<evidence type="ECO:0000256" key="10">
    <source>
        <dbReference type="SAM" id="Phobius"/>
    </source>
</evidence>
<evidence type="ECO:0000256" key="6">
    <source>
        <dbReference type="ARBA" id="ARBA00022989"/>
    </source>
</evidence>